<evidence type="ECO:0000313" key="2">
    <source>
        <dbReference type="Proteomes" id="UP000176631"/>
    </source>
</evidence>
<evidence type="ECO:0000313" key="1">
    <source>
        <dbReference type="EMBL" id="OGY23713.1"/>
    </source>
</evidence>
<dbReference type="InterPro" id="IPR035069">
    <property type="entry name" value="TTHA1013/TTHA0281-like"/>
</dbReference>
<dbReference type="Gene3D" id="3.30.160.250">
    <property type="match status" value="1"/>
</dbReference>
<dbReference type="PANTHER" id="PTHR34504:SF2">
    <property type="entry name" value="UPF0150 PROTEIN SSL0259"/>
    <property type="match status" value="1"/>
</dbReference>
<evidence type="ECO:0008006" key="3">
    <source>
        <dbReference type="Google" id="ProtNLM"/>
    </source>
</evidence>
<gene>
    <name evidence="1" type="ORF">A2172_00100</name>
</gene>
<dbReference type="AlphaFoldDB" id="A0A1G1W7Q3"/>
<dbReference type="Proteomes" id="UP000176631">
    <property type="component" value="Unassembled WGS sequence"/>
</dbReference>
<protein>
    <recommendedName>
        <fullName evidence="3">HicB-like antitoxin of toxin-antitoxin system domain-containing protein</fullName>
    </recommendedName>
</protein>
<dbReference type="SUPFAM" id="SSF143100">
    <property type="entry name" value="TTHA1013/TTHA0281-like"/>
    <property type="match status" value="1"/>
</dbReference>
<dbReference type="InterPro" id="IPR051404">
    <property type="entry name" value="TA_system_antitoxin"/>
</dbReference>
<proteinExistence type="predicted"/>
<reference evidence="1 2" key="1">
    <citation type="journal article" date="2016" name="Nat. Commun.">
        <title>Thousands of microbial genomes shed light on interconnected biogeochemical processes in an aquifer system.</title>
        <authorList>
            <person name="Anantharaman K."/>
            <person name="Brown C.T."/>
            <person name="Hug L.A."/>
            <person name="Sharon I."/>
            <person name="Castelle C.J."/>
            <person name="Probst A.J."/>
            <person name="Thomas B.C."/>
            <person name="Singh A."/>
            <person name="Wilkins M.J."/>
            <person name="Karaoz U."/>
            <person name="Brodie E.L."/>
            <person name="Williams K.H."/>
            <person name="Hubbard S.S."/>
            <person name="Banfield J.F."/>
        </authorList>
    </citation>
    <scope>NUCLEOTIDE SEQUENCE [LARGE SCALE GENOMIC DNA]</scope>
</reference>
<organism evidence="1 2">
    <name type="scientific">Candidatus Woykebacteria bacterium RBG_13_40_15</name>
    <dbReference type="NCBI Taxonomy" id="1802593"/>
    <lineage>
        <taxon>Bacteria</taxon>
        <taxon>Candidatus Woykeibacteriota</taxon>
    </lineage>
</organism>
<dbReference type="EMBL" id="MHCP01000022">
    <property type="protein sequence ID" value="OGY23713.1"/>
    <property type="molecule type" value="Genomic_DNA"/>
</dbReference>
<comment type="caution">
    <text evidence="1">The sequence shown here is derived from an EMBL/GenBank/DDBJ whole genome shotgun (WGS) entry which is preliminary data.</text>
</comment>
<dbReference type="PANTHER" id="PTHR34504">
    <property type="entry name" value="ANTITOXIN HICB"/>
    <property type="match status" value="1"/>
</dbReference>
<accession>A0A1G1W7Q3</accession>
<name>A0A1G1W7Q3_9BACT</name>
<dbReference type="STRING" id="1802593.A2172_00100"/>
<sequence length="73" mass="8325">MTKKLEFPIKLIYDPEYKGWVAECLTLYGCMSQGKTKEEALENIDKAIKAYMEVLEKEPTGELATRKVEVAIP</sequence>